<dbReference type="PROSITE" id="PS00678">
    <property type="entry name" value="WD_REPEATS_1"/>
    <property type="match status" value="1"/>
</dbReference>
<comment type="caution">
    <text evidence="10">The sequence shown here is derived from an EMBL/GenBank/DDBJ whole genome shotgun (WGS) entry which is preliminary data.</text>
</comment>
<dbReference type="InterPro" id="IPR036322">
    <property type="entry name" value="WD40_repeat_dom_sf"/>
</dbReference>
<keyword evidence="5" id="KW-0862">Zinc</keyword>
<dbReference type="GO" id="GO:0061630">
    <property type="term" value="F:ubiquitin protein ligase activity"/>
    <property type="evidence" value="ECO:0007669"/>
    <property type="project" value="InterPro"/>
</dbReference>
<evidence type="ECO:0000256" key="8">
    <source>
        <dbReference type="SAM" id="MobiDB-lite"/>
    </source>
</evidence>
<dbReference type="InterPro" id="IPR042755">
    <property type="entry name" value="COP1"/>
</dbReference>
<name>A0A9W8HL58_9FUNG</name>
<dbReference type="SMART" id="SM00320">
    <property type="entry name" value="WD40"/>
    <property type="match status" value="6"/>
</dbReference>
<evidence type="ECO:0000256" key="7">
    <source>
        <dbReference type="PROSITE-ProRule" id="PRU00221"/>
    </source>
</evidence>
<accession>A0A9W8HL58</accession>
<dbReference type="Pfam" id="PF00400">
    <property type="entry name" value="WD40"/>
    <property type="match status" value="4"/>
</dbReference>
<keyword evidence="11" id="KW-1185">Reference proteome</keyword>
<dbReference type="OrthoDB" id="273771at2759"/>
<evidence type="ECO:0000256" key="6">
    <source>
        <dbReference type="PROSITE-ProRule" id="PRU00175"/>
    </source>
</evidence>
<dbReference type="InterPro" id="IPR017907">
    <property type="entry name" value="Znf_RING_CS"/>
</dbReference>
<feature type="repeat" description="WD" evidence="7">
    <location>
        <begin position="522"/>
        <end position="564"/>
    </location>
</feature>
<keyword evidence="1 7" id="KW-0853">WD repeat</keyword>
<dbReference type="CDD" id="cd00200">
    <property type="entry name" value="WD40"/>
    <property type="match status" value="1"/>
</dbReference>
<dbReference type="PRINTS" id="PR00320">
    <property type="entry name" value="GPROTEINBRPT"/>
</dbReference>
<evidence type="ECO:0000256" key="1">
    <source>
        <dbReference type="ARBA" id="ARBA00022574"/>
    </source>
</evidence>
<dbReference type="SUPFAM" id="SSF57850">
    <property type="entry name" value="RING/U-box"/>
    <property type="match status" value="1"/>
</dbReference>
<keyword evidence="2" id="KW-0479">Metal-binding</keyword>
<organism evidence="10 11">
    <name type="scientific">Coemansia interrupta</name>
    <dbReference type="NCBI Taxonomy" id="1126814"/>
    <lineage>
        <taxon>Eukaryota</taxon>
        <taxon>Fungi</taxon>
        <taxon>Fungi incertae sedis</taxon>
        <taxon>Zoopagomycota</taxon>
        <taxon>Kickxellomycotina</taxon>
        <taxon>Kickxellomycetes</taxon>
        <taxon>Kickxellales</taxon>
        <taxon>Kickxellaceae</taxon>
        <taxon>Coemansia</taxon>
    </lineage>
</organism>
<reference evidence="10" key="1">
    <citation type="submission" date="2022-07" db="EMBL/GenBank/DDBJ databases">
        <title>Phylogenomic reconstructions and comparative analyses of Kickxellomycotina fungi.</title>
        <authorList>
            <person name="Reynolds N.K."/>
            <person name="Stajich J.E."/>
            <person name="Barry K."/>
            <person name="Grigoriev I.V."/>
            <person name="Crous P."/>
            <person name="Smith M.E."/>
        </authorList>
    </citation>
    <scope>NUCLEOTIDE SEQUENCE</scope>
    <source>
        <strain evidence="10">BCRC 34489</strain>
    </source>
</reference>
<dbReference type="InterPro" id="IPR001680">
    <property type="entry name" value="WD40_rpt"/>
</dbReference>
<feature type="repeat" description="WD" evidence="7">
    <location>
        <begin position="651"/>
        <end position="691"/>
    </location>
</feature>
<dbReference type="CDD" id="cd16504">
    <property type="entry name" value="RING-HC_COP1"/>
    <property type="match status" value="1"/>
</dbReference>
<dbReference type="SMART" id="SM00184">
    <property type="entry name" value="RING"/>
    <property type="match status" value="1"/>
</dbReference>
<dbReference type="PANTHER" id="PTHR44080">
    <property type="entry name" value="E3 UBIQUITIN-PROTEIN LIGASE COP1"/>
    <property type="match status" value="1"/>
</dbReference>
<gene>
    <name evidence="10" type="ORF">GGI15_002490</name>
</gene>
<proteinExistence type="predicted"/>
<evidence type="ECO:0000259" key="9">
    <source>
        <dbReference type="PROSITE" id="PS50089"/>
    </source>
</evidence>
<dbReference type="Pfam" id="PF13923">
    <property type="entry name" value="zf-C3HC4_2"/>
    <property type="match status" value="1"/>
</dbReference>
<dbReference type="InterPro" id="IPR019775">
    <property type="entry name" value="WD40_repeat_CS"/>
</dbReference>
<dbReference type="PROSITE" id="PS50294">
    <property type="entry name" value="WD_REPEATS_REGION"/>
    <property type="match status" value="1"/>
</dbReference>
<dbReference type="AlphaFoldDB" id="A0A9W8HL58"/>
<feature type="region of interest" description="Disordered" evidence="8">
    <location>
        <begin position="482"/>
        <end position="504"/>
    </location>
</feature>
<evidence type="ECO:0000256" key="4">
    <source>
        <dbReference type="ARBA" id="ARBA00022771"/>
    </source>
</evidence>
<dbReference type="InterPro" id="IPR020472">
    <property type="entry name" value="WD40_PAC1"/>
</dbReference>
<evidence type="ECO:0000256" key="2">
    <source>
        <dbReference type="ARBA" id="ARBA00022723"/>
    </source>
</evidence>
<dbReference type="GO" id="GO:0043161">
    <property type="term" value="P:proteasome-mediated ubiquitin-dependent protein catabolic process"/>
    <property type="evidence" value="ECO:0007669"/>
    <property type="project" value="TreeGrafter"/>
</dbReference>
<sequence>MANIPRTAQFHAVGMPARHPLGVQADPMHSDMSSTESADGTGIGMEPEALMSPRSMLDAVDTGRVEAGRGMPAAMAEVSSDIENEGNGNEEDIGDDVIGAADRDGAGPTSAAAAAAAAAVISAAVSGDAEARRLGPAAKRPRLSNAPATSGCHLFGCPICLDTIREAFMTACGHSFCFRCISRHLRERHLCPLCFQPLAGDQIFPNFALNKLITQGASESAQQTNAGSNQLSLRHLTTVEQIRSTVEDGDLLDADDIDTLLMVLQQKKQNMRCFERQFEMSTMRQFLLTAQTKKVSEMEVLRKELVVVEEDLEYVSAQLDRFTQSSESLGDGQLSRSRVVSTCGKQAAAAEGVQVPNASMGDVRDAAAEQLSPRNKRVEEHFGDLEAFYFDTRMRGTGADGLDEFLETLTTFARHERFRPVATLRYGDSTASTAIVASIEFDRDDDVFAVAGVTRKIKIYDYNNVIEQAEAWSELAQQQQQRRRRGKELDEPQGEWWSRDGDAGGTSDGGALATALQYPVTEFTNRSKISCLSFNPYIKAQLACSDYDGTVSLWDVSTGAATLALGEHEKRAWSVDFSHVDPTRLCSGSDDGKVKIWTTNRRSSVMTIEGKANVCCVRFNPLHGNILSFGSADHNVHCFDLRSPKQPLHVLRGHRKAVSYTRFLSPDEIISASTDSSLKLWNLQTQECVRTFSGHANEKNFVGLTTSGGEWIACGSENNTMYAYYRNLSQPAVTYKFGNCNPVTGVEQPEEDPSLFVSAVCWKNKSNTMLTANSQGIIKFLELV</sequence>
<evidence type="ECO:0000313" key="11">
    <source>
        <dbReference type="Proteomes" id="UP001140172"/>
    </source>
</evidence>
<dbReference type="InterPro" id="IPR015943">
    <property type="entry name" value="WD40/YVTN_repeat-like_dom_sf"/>
</dbReference>
<dbReference type="InterPro" id="IPR013083">
    <property type="entry name" value="Znf_RING/FYVE/PHD"/>
</dbReference>
<dbReference type="InterPro" id="IPR001841">
    <property type="entry name" value="Znf_RING"/>
</dbReference>
<evidence type="ECO:0000256" key="5">
    <source>
        <dbReference type="ARBA" id="ARBA00022833"/>
    </source>
</evidence>
<dbReference type="SUPFAM" id="SSF50978">
    <property type="entry name" value="WD40 repeat-like"/>
    <property type="match status" value="1"/>
</dbReference>
<dbReference type="GO" id="GO:0008270">
    <property type="term" value="F:zinc ion binding"/>
    <property type="evidence" value="ECO:0007669"/>
    <property type="project" value="UniProtKB-KW"/>
</dbReference>
<dbReference type="PROSITE" id="PS50089">
    <property type="entry name" value="ZF_RING_2"/>
    <property type="match status" value="1"/>
</dbReference>
<protein>
    <recommendedName>
        <fullName evidence="9">RING-type domain-containing protein</fullName>
    </recommendedName>
</protein>
<evidence type="ECO:0000256" key="3">
    <source>
        <dbReference type="ARBA" id="ARBA00022737"/>
    </source>
</evidence>
<keyword evidence="4 6" id="KW-0863">Zinc-finger</keyword>
<feature type="repeat" description="WD" evidence="7">
    <location>
        <begin position="565"/>
        <end position="607"/>
    </location>
</feature>
<dbReference type="PROSITE" id="PS50082">
    <property type="entry name" value="WD_REPEATS_2"/>
    <property type="match status" value="3"/>
</dbReference>
<feature type="domain" description="RING-type" evidence="9">
    <location>
        <begin position="157"/>
        <end position="194"/>
    </location>
</feature>
<dbReference type="Gene3D" id="3.30.40.10">
    <property type="entry name" value="Zinc/RING finger domain, C3HC4 (zinc finger)"/>
    <property type="match status" value="1"/>
</dbReference>
<dbReference type="Gene3D" id="2.130.10.10">
    <property type="entry name" value="YVTN repeat-like/Quinoprotein amine dehydrogenase"/>
    <property type="match status" value="1"/>
</dbReference>
<dbReference type="EMBL" id="JANBUM010000134">
    <property type="protein sequence ID" value="KAJ2783696.1"/>
    <property type="molecule type" value="Genomic_DNA"/>
</dbReference>
<keyword evidence="3" id="KW-0677">Repeat</keyword>
<dbReference type="PROSITE" id="PS00518">
    <property type="entry name" value="ZF_RING_1"/>
    <property type="match status" value="1"/>
</dbReference>
<dbReference type="PANTHER" id="PTHR44080:SF1">
    <property type="entry name" value="E3 UBIQUITIN-PROTEIN LIGASE COP1"/>
    <property type="match status" value="1"/>
</dbReference>
<dbReference type="Proteomes" id="UP001140172">
    <property type="component" value="Unassembled WGS sequence"/>
</dbReference>
<evidence type="ECO:0000313" key="10">
    <source>
        <dbReference type="EMBL" id="KAJ2783696.1"/>
    </source>
</evidence>